<keyword evidence="2" id="KW-0472">Membrane</keyword>
<keyword evidence="4" id="KW-1185">Reference proteome</keyword>
<name>A0AA38N0H3_9AGAR</name>
<feature type="transmembrane region" description="Helical" evidence="2">
    <location>
        <begin position="235"/>
        <end position="258"/>
    </location>
</feature>
<feature type="transmembrane region" description="Helical" evidence="2">
    <location>
        <begin position="89"/>
        <end position="113"/>
    </location>
</feature>
<reference evidence="3" key="1">
    <citation type="submission" date="2022-08" db="EMBL/GenBank/DDBJ databases">
        <authorList>
            <consortium name="DOE Joint Genome Institute"/>
            <person name="Min B."/>
            <person name="Sierra-Patev S."/>
            <person name="Naranjo-Ortiz M."/>
            <person name="Looney B."/>
            <person name="Konkel Z."/>
            <person name="Slot J.C."/>
            <person name="Sakamoto Y."/>
            <person name="Steenwyk J.L."/>
            <person name="Rokas A."/>
            <person name="Carro J."/>
            <person name="Camarero S."/>
            <person name="Ferreira P."/>
            <person name="Molpeceres G."/>
            <person name="Ruiz-duenas F.J."/>
            <person name="Serrano A."/>
            <person name="Henrissat B."/>
            <person name="Drula E."/>
            <person name="Hughes K.W."/>
            <person name="Mata J.L."/>
            <person name="Ishikawa N.K."/>
            <person name="Vargas-Isla R."/>
            <person name="Ushijima S."/>
            <person name="Smith C.A."/>
            <person name="Ahrendt S."/>
            <person name="Andreopoulos W."/>
            <person name="He G."/>
            <person name="LaButti K."/>
            <person name="Lipzen A."/>
            <person name="Ng V."/>
            <person name="Riley R."/>
            <person name="Sandor L."/>
            <person name="Barry K."/>
            <person name="Martinez A.T."/>
            <person name="Xiao Y."/>
            <person name="Gibbons J.G."/>
            <person name="Terashima K."/>
            <person name="Hibbett D.S."/>
            <person name="Grigoriev I.V."/>
        </authorList>
    </citation>
    <scope>NUCLEOTIDE SEQUENCE</scope>
    <source>
        <strain evidence="3">ET3784</strain>
    </source>
</reference>
<dbReference type="EMBL" id="JANVFO010000030">
    <property type="protein sequence ID" value="KAJ3731433.1"/>
    <property type="molecule type" value="Genomic_DNA"/>
</dbReference>
<sequence length="344" mass="38042">MPLNSYESTLLAALFTSILFGFYISTALRCSLILWNRFKAKGGVHPYLLATHVALVILVTTRCIAVLVRAMLPSINKTYTIRAMWSWDTLFVDSLWMIALLISDAFVCFRAYVVWSRNIYIQIFPIFLLIANAVFMVYRLYVEADSELAEIDGNKYLRRVENITIIFMIATFILNVFNTSIIAYRIWSVRRRTALSRAVPQDALSNLVSLLVESAAIYTTVLVVDIILLGLGKILFLVFTDIQTPLIGIVFSSIIVSVTQGSAFGDTSGGGGGTSGDHVTWPRSSQGRGPIPTEINMHTIVTTQKDAIQSPVSPGLGKTNFVDSSPERYGQGYIDLGSKADLDV</sequence>
<feature type="transmembrane region" description="Helical" evidence="2">
    <location>
        <begin position="163"/>
        <end position="187"/>
    </location>
</feature>
<comment type="caution">
    <text evidence="3">The sequence shown here is derived from an EMBL/GenBank/DDBJ whole genome shotgun (WGS) entry which is preliminary data.</text>
</comment>
<dbReference type="AlphaFoldDB" id="A0AA38N0H3"/>
<organism evidence="3 4">
    <name type="scientific">Lentinula guzmanii</name>
    <dbReference type="NCBI Taxonomy" id="2804957"/>
    <lineage>
        <taxon>Eukaryota</taxon>
        <taxon>Fungi</taxon>
        <taxon>Dikarya</taxon>
        <taxon>Basidiomycota</taxon>
        <taxon>Agaricomycotina</taxon>
        <taxon>Agaricomycetes</taxon>
        <taxon>Agaricomycetidae</taxon>
        <taxon>Agaricales</taxon>
        <taxon>Marasmiineae</taxon>
        <taxon>Omphalotaceae</taxon>
        <taxon>Lentinula</taxon>
    </lineage>
</organism>
<evidence type="ECO:0000256" key="2">
    <source>
        <dbReference type="SAM" id="Phobius"/>
    </source>
</evidence>
<keyword evidence="2" id="KW-0812">Transmembrane</keyword>
<feature type="region of interest" description="Disordered" evidence="1">
    <location>
        <begin position="267"/>
        <end position="288"/>
    </location>
</feature>
<gene>
    <name evidence="3" type="ORF">DFJ43DRAFT_409421</name>
</gene>
<proteinExistence type="predicted"/>
<feature type="transmembrane region" description="Helical" evidence="2">
    <location>
        <begin position="207"/>
        <end position="228"/>
    </location>
</feature>
<reference evidence="3" key="2">
    <citation type="journal article" date="2023" name="Proc. Natl. Acad. Sci. U.S.A.">
        <title>A global phylogenomic analysis of the shiitake genus Lentinula.</title>
        <authorList>
            <person name="Sierra-Patev S."/>
            <person name="Min B."/>
            <person name="Naranjo-Ortiz M."/>
            <person name="Looney B."/>
            <person name="Konkel Z."/>
            <person name="Slot J.C."/>
            <person name="Sakamoto Y."/>
            <person name="Steenwyk J.L."/>
            <person name="Rokas A."/>
            <person name="Carro J."/>
            <person name="Camarero S."/>
            <person name="Ferreira P."/>
            <person name="Molpeceres G."/>
            <person name="Ruiz-Duenas F.J."/>
            <person name="Serrano A."/>
            <person name="Henrissat B."/>
            <person name="Drula E."/>
            <person name="Hughes K.W."/>
            <person name="Mata J.L."/>
            <person name="Ishikawa N.K."/>
            <person name="Vargas-Isla R."/>
            <person name="Ushijima S."/>
            <person name="Smith C.A."/>
            <person name="Donoghue J."/>
            <person name="Ahrendt S."/>
            <person name="Andreopoulos W."/>
            <person name="He G."/>
            <person name="LaButti K."/>
            <person name="Lipzen A."/>
            <person name="Ng V."/>
            <person name="Riley R."/>
            <person name="Sandor L."/>
            <person name="Barry K."/>
            <person name="Martinez A.T."/>
            <person name="Xiao Y."/>
            <person name="Gibbons J.G."/>
            <person name="Terashima K."/>
            <person name="Grigoriev I.V."/>
            <person name="Hibbett D."/>
        </authorList>
    </citation>
    <scope>NUCLEOTIDE SEQUENCE</scope>
    <source>
        <strain evidence="3">ET3784</strain>
    </source>
</reference>
<feature type="transmembrane region" description="Helical" evidence="2">
    <location>
        <begin position="119"/>
        <end position="142"/>
    </location>
</feature>
<dbReference type="Proteomes" id="UP001176059">
    <property type="component" value="Unassembled WGS sequence"/>
</dbReference>
<evidence type="ECO:0000256" key="1">
    <source>
        <dbReference type="SAM" id="MobiDB-lite"/>
    </source>
</evidence>
<evidence type="ECO:0000313" key="3">
    <source>
        <dbReference type="EMBL" id="KAJ3731433.1"/>
    </source>
</evidence>
<feature type="transmembrane region" description="Helical" evidence="2">
    <location>
        <begin position="12"/>
        <end position="35"/>
    </location>
</feature>
<protein>
    <submittedName>
        <fullName evidence="3">Uncharacterized protein</fullName>
    </submittedName>
</protein>
<feature type="transmembrane region" description="Helical" evidence="2">
    <location>
        <begin position="47"/>
        <end position="68"/>
    </location>
</feature>
<keyword evidence="2" id="KW-1133">Transmembrane helix</keyword>
<evidence type="ECO:0000313" key="4">
    <source>
        <dbReference type="Proteomes" id="UP001176059"/>
    </source>
</evidence>
<accession>A0AA38N0H3</accession>